<evidence type="ECO:0000313" key="6">
    <source>
        <dbReference type="Proteomes" id="UP000509241"/>
    </source>
</evidence>
<name>A0A7D5KYP5_9EURY</name>
<dbReference type="AlphaFoldDB" id="A0A7D5KYP5"/>
<dbReference type="InterPro" id="IPR031803">
    <property type="entry name" value="BAT_GAF/HTH-assoc"/>
</dbReference>
<dbReference type="Pfam" id="PF08447">
    <property type="entry name" value="PAS_3"/>
    <property type="match status" value="1"/>
</dbReference>
<dbReference type="Proteomes" id="UP000509241">
    <property type="component" value="Chromosome"/>
</dbReference>
<dbReference type="PANTHER" id="PTHR34236:SF1">
    <property type="entry name" value="DIMETHYL SULFOXIDE REDUCTASE TRANSCRIPTIONAL ACTIVATOR"/>
    <property type="match status" value="1"/>
</dbReference>
<dbReference type="InterPro" id="IPR003018">
    <property type="entry name" value="GAF"/>
</dbReference>
<sequence length="1050" mass="112759">MDSLSAAGPDVALIRERTVEGAIERLANRDVHCLVCPYVPSADRSRSSESTLERLVDRTDERPIVAVTGEGDADAALEAGASDVVDRDASASVLTARVENVAECERYRRTTASETRRYQAILESAAAVVWVLDADGDVEYASPAVESRMGYTPTELERTSITRIVHPDDREGVRNTLASVTEASVGTTERVGLRIGHADGTWHVAELSCTNRLADPAVEGIVVTLMGARSTESLARGDGREGLDRLADAMFTLGPRGELRYANEAAIQLFADARDATTAIDAADRSRDEIPVGTVVWELLPDDFGGKIADRVREAKATGAVVRFETTVSALERDLVVSVHPGDDGVTVSASERPLAADASPERDRRALLQSVVDALDDGIAVIEDSTVRMANPALADLAGTDQLVGRSLESLFTDDLAAIVRERARSPIVRWMEPVTGELATETHRPVDVFVAPLSDPNRTLCVIRDRRGSPVAALSTLRRTTAAIREAATPSDIRSAVVDGIRQSVDADIAAWYLVADDGLRPAAVAAADRIASGGRGEIEPPSIDPDGTPLADPLEDEAPTIIEAAALDGLLAHTGLRAERVLAVPIGSRGVVLATSTDPMAFEGVEFDHLVGISNAAVVALENVQHAADLRMCRRARSRFETLAERTERIWAAERSILEADTRKEVEQRLSEAVVSLSPLESSSEIELAWVGRIDDGRKTVVPSTWSGRDGEFLERTTVPLEEETDSPTGTAAATRESAELETLEAGGASATDEARPWRQRPLERGFRSVLSVPLSSSEFQYGTLTAYADQTSAFDGSTRRACDHLAAIAGDAIAAIETKDALLADRITELEVVLRNAAEPLSSIATQLDRRIDVRAVVPRSSGGSTVFCAVSGSDSDAARESVESLPAVGAASIVGSGNDDFVLEVAVTEPTVARTIADCGGILRSLTPVDDRSRLVIELGEPVAVRSFIQTLDRTYSGAQLVARRERDRPARATRPFDELDALLSERQRRTLEAAYHSGFFEWPRERTGEEVAESLGVSQPTFSRHLRLAQRKLFALLFDDAATG</sequence>
<evidence type="ECO:0000259" key="4">
    <source>
        <dbReference type="PROSITE" id="PS50112"/>
    </source>
</evidence>
<dbReference type="SUPFAM" id="SSF55785">
    <property type="entry name" value="PYP-like sensor domain (PAS domain)"/>
    <property type="match status" value="2"/>
</dbReference>
<proteinExistence type="predicted"/>
<gene>
    <name evidence="5" type="ORF">HYG82_06875</name>
</gene>
<dbReference type="OrthoDB" id="186758at2157"/>
<dbReference type="InterPro" id="IPR035965">
    <property type="entry name" value="PAS-like_dom_sf"/>
</dbReference>
<dbReference type="InterPro" id="IPR000014">
    <property type="entry name" value="PAS"/>
</dbReference>
<dbReference type="PANTHER" id="PTHR34236">
    <property type="entry name" value="DIMETHYL SULFOXIDE REDUCTASE TRANSCRIPTIONAL ACTIVATOR"/>
    <property type="match status" value="1"/>
</dbReference>
<dbReference type="InterPro" id="IPR029016">
    <property type="entry name" value="GAF-like_dom_sf"/>
</dbReference>
<dbReference type="Pfam" id="PF15915">
    <property type="entry name" value="BAT"/>
    <property type="match status" value="1"/>
</dbReference>
<keyword evidence="1" id="KW-0805">Transcription regulation</keyword>
<evidence type="ECO:0000256" key="1">
    <source>
        <dbReference type="ARBA" id="ARBA00023015"/>
    </source>
</evidence>
<accession>A0A7D5KYP5</accession>
<dbReference type="InterPro" id="IPR007050">
    <property type="entry name" value="HTH_bacterioopsin"/>
</dbReference>
<dbReference type="Gene3D" id="3.30.450.40">
    <property type="match status" value="2"/>
</dbReference>
<feature type="region of interest" description="Disordered" evidence="3">
    <location>
        <begin position="722"/>
        <end position="762"/>
    </location>
</feature>
<feature type="domain" description="PAS" evidence="4">
    <location>
        <begin position="114"/>
        <end position="184"/>
    </location>
</feature>
<protein>
    <submittedName>
        <fullName evidence="5">Helix-turn-helix domain-containing protein</fullName>
    </submittedName>
</protein>
<dbReference type="Gene3D" id="3.30.450.20">
    <property type="entry name" value="PAS domain"/>
    <property type="match status" value="3"/>
</dbReference>
<dbReference type="NCBIfam" id="TIGR00229">
    <property type="entry name" value="sensory_box"/>
    <property type="match status" value="1"/>
</dbReference>
<evidence type="ECO:0000256" key="3">
    <source>
        <dbReference type="SAM" id="MobiDB-lite"/>
    </source>
</evidence>
<dbReference type="SUPFAM" id="SSF55781">
    <property type="entry name" value="GAF domain-like"/>
    <property type="match status" value="2"/>
</dbReference>
<dbReference type="Pfam" id="PF04967">
    <property type="entry name" value="HTH_10"/>
    <property type="match status" value="1"/>
</dbReference>
<keyword evidence="2" id="KW-0804">Transcription</keyword>
<dbReference type="Pfam" id="PF13185">
    <property type="entry name" value="GAF_2"/>
    <property type="match status" value="1"/>
</dbReference>
<evidence type="ECO:0000313" key="5">
    <source>
        <dbReference type="EMBL" id="QLG51162.1"/>
    </source>
</evidence>
<dbReference type="PROSITE" id="PS50112">
    <property type="entry name" value="PAS"/>
    <property type="match status" value="1"/>
</dbReference>
<dbReference type="Pfam" id="PF13188">
    <property type="entry name" value="PAS_8"/>
    <property type="match status" value="1"/>
</dbReference>
<dbReference type="InterPro" id="IPR013655">
    <property type="entry name" value="PAS_fold_3"/>
</dbReference>
<evidence type="ECO:0000256" key="2">
    <source>
        <dbReference type="ARBA" id="ARBA00023163"/>
    </source>
</evidence>
<dbReference type="KEGG" id="haly:HYG82_06875"/>
<dbReference type="EMBL" id="CP058601">
    <property type="protein sequence ID" value="QLG51162.1"/>
    <property type="molecule type" value="Genomic_DNA"/>
</dbReference>
<keyword evidence="6" id="KW-1185">Reference proteome</keyword>
<reference evidence="5 6" key="1">
    <citation type="submission" date="2020-07" db="EMBL/GenBank/DDBJ databases">
        <authorList>
            <person name="Cui H."/>
        </authorList>
    </citation>
    <scope>NUCLEOTIDE SEQUENCE [LARGE SCALE GENOMIC DNA]</scope>
    <source>
        <strain evidence="5 6">YPL8</strain>
    </source>
</reference>
<dbReference type="CDD" id="cd00130">
    <property type="entry name" value="PAS"/>
    <property type="match status" value="2"/>
</dbReference>
<dbReference type="SMART" id="SM00091">
    <property type="entry name" value="PAS"/>
    <property type="match status" value="3"/>
</dbReference>
<organism evidence="5 6">
    <name type="scientific">Natrinema halophilum</name>
    <dbReference type="NCBI Taxonomy" id="1699371"/>
    <lineage>
        <taxon>Archaea</taxon>
        <taxon>Methanobacteriati</taxon>
        <taxon>Methanobacteriota</taxon>
        <taxon>Stenosarchaea group</taxon>
        <taxon>Halobacteria</taxon>
        <taxon>Halobacteriales</taxon>
        <taxon>Natrialbaceae</taxon>
        <taxon>Natrinema</taxon>
    </lineage>
</organism>